<name>A0A2G1URJ3_9GAMM</name>
<dbReference type="Gene3D" id="3.50.50.60">
    <property type="entry name" value="FAD/NAD(P)-binding domain"/>
    <property type="match status" value="1"/>
</dbReference>
<evidence type="ECO:0000259" key="4">
    <source>
        <dbReference type="Pfam" id="PF03486"/>
    </source>
</evidence>
<protein>
    <submittedName>
        <fullName evidence="6">Aminoacetone oxidase family FAD-binding enzyme</fullName>
    </submittedName>
</protein>
<keyword evidence="2" id="KW-0285">Flavoprotein</keyword>
<proteinExistence type="predicted"/>
<dbReference type="InterPro" id="IPR036188">
    <property type="entry name" value="FAD/NAD-bd_sf"/>
</dbReference>
<dbReference type="Gene3D" id="2.40.30.10">
    <property type="entry name" value="Translation factors"/>
    <property type="match status" value="1"/>
</dbReference>
<comment type="caution">
    <text evidence="6">The sequence shown here is derived from an EMBL/GenBank/DDBJ whole genome shotgun (WGS) entry which is preliminary data.</text>
</comment>
<evidence type="ECO:0000256" key="1">
    <source>
        <dbReference type="ARBA" id="ARBA00001974"/>
    </source>
</evidence>
<dbReference type="Pfam" id="PF22780">
    <property type="entry name" value="HI0933_like_1st"/>
    <property type="match status" value="1"/>
</dbReference>
<dbReference type="PRINTS" id="PR00411">
    <property type="entry name" value="PNDRDTASEI"/>
</dbReference>
<dbReference type="InterPro" id="IPR004792">
    <property type="entry name" value="BaiN-like"/>
</dbReference>
<evidence type="ECO:0000313" key="7">
    <source>
        <dbReference type="Proteomes" id="UP000231409"/>
    </source>
</evidence>
<organism evidence="6 7">
    <name type="scientific">Marinobacter profundi</name>
    <dbReference type="NCBI Taxonomy" id="2666256"/>
    <lineage>
        <taxon>Bacteria</taxon>
        <taxon>Pseudomonadati</taxon>
        <taxon>Pseudomonadota</taxon>
        <taxon>Gammaproteobacteria</taxon>
        <taxon>Pseudomonadales</taxon>
        <taxon>Marinobacteraceae</taxon>
        <taxon>Marinobacter</taxon>
    </lineage>
</organism>
<dbReference type="SUPFAM" id="SSF160996">
    <property type="entry name" value="HI0933 insert domain-like"/>
    <property type="match status" value="1"/>
</dbReference>
<evidence type="ECO:0000256" key="3">
    <source>
        <dbReference type="ARBA" id="ARBA00022827"/>
    </source>
</evidence>
<dbReference type="SUPFAM" id="SSF51905">
    <property type="entry name" value="FAD/NAD(P)-binding domain"/>
    <property type="match status" value="1"/>
</dbReference>
<accession>A0A2G1URJ3</accession>
<dbReference type="PANTHER" id="PTHR42887">
    <property type="entry name" value="OS12G0638800 PROTEIN"/>
    <property type="match status" value="1"/>
</dbReference>
<evidence type="ECO:0000256" key="2">
    <source>
        <dbReference type="ARBA" id="ARBA00022630"/>
    </source>
</evidence>
<dbReference type="InterPro" id="IPR057661">
    <property type="entry name" value="RsdA/BaiN/AoA(So)_Rossmann"/>
</dbReference>
<dbReference type="RefSeq" id="WP_099612679.1">
    <property type="nucleotide sequence ID" value="NZ_KZ319367.1"/>
</dbReference>
<dbReference type="InterPro" id="IPR023166">
    <property type="entry name" value="BaiN-like_dom_sf"/>
</dbReference>
<sequence length="398" mass="43102">MTSASTSQYDVIIIGAGAAGLMCAATAGYRGRKVLVLDHANKPGKKILMSGGGRCNFTNLNSTPANFLSDNPRFCISALKRYTPQDFLELVDRHGVEYEEKAPGQLFCKDSAKDILNLLLTECEWAGATIRMNTGISQIEAQDTGYRLLTSSGGKLSCQSLVIATGGLSIPTMGATGFGYDLARQFDLTVLPTRAGLVPFTLHPELKEQLSPLSGVSCPVDVSCHNQHFREPMLVTHRGLSGPAMLQISSYWHPGDSLAINLLPACHIRDDLLALRNSKPRSTVGQYLAQHLPKRFAQAFNDLNQWQGPLQGYRNSDIDEVASQLGQWSIKPAGTEGYRTAEVTLGGVDTRQLSSKTMAVLDRPNLYFIGEVVDVTGHLGGHNFQWAWASGVVAGQHA</sequence>
<comment type="cofactor">
    <cofactor evidence="1">
        <name>FAD</name>
        <dbReference type="ChEBI" id="CHEBI:57692"/>
    </cofactor>
</comment>
<reference evidence="6 7" key="1">
    <citation type="submission" date="2017-09" db="EMBL/GenBank/DDBJ databases">
        <title>The draft genome sequences of Marinobacter sp. PWS21.</title>
        <authorList>
            <person name="Cao J."/>
        </authorList>
    </citation>
    <scope>NUCLEOTIDE SEQUENCE [LARGE SCALE GENOMIC DNA]</scope>
    <source>
        <strain evidence="6 7">PWS21</strain>
    </source>
</reference>
<gene>
    <name evidence="6" type="ORF">CLH61_00055</name>
</gene>
<feature type="domain" description="RsdA/BaiN/AoA(So)-like insert" evidence="5">
    <location>
        <begin position="194"/>
        <end position="343"/>
    </location>
</feature>
<evidence type="ECO:0000313" key="6">
    <source>
        <dbReference type="EMBL" id="PHQ16999.1"/>
    </source>
</evidence>
<evidence type="ECO:0000259" key="5">
    <source>
        <dbReference type="Pfam" id="PF22780"/>
    </source>
</evidence>
<dbReference type="EMBL" id="NTFH01000001">
    <property type="protein sequence ID" value="PHQ16999.1"/>
    <property type="molecule type" value="Genomic_DNA"/>
</dbReference>
<dbReference type="PANTHER" id="PTHR42887:SF2">
    <property type="entry name" value="OS12G0638800 PROTEIN"/>
    <property type="match status" value="1"/>
</dbReference>
<feature type="domain" description="RsdA/BaiN/AoA(So)-like Rossmann fold-like" evidence="4">
    <location>
        <begin position="10"/>
        <end position="396"/>
    </location>
</feature>
<dbReference type="AlphaFoldDB" id="A0A2G1URJ3"/>
<dbReference type="Proteomes" id="UP000231409">
    <property type="component" value="Unassembled WGS sequence"/>
</dbReference>
<dbReference type="NCBIfam" id="TIGR00275">
    <property type="entry name" value="aminoacetone oxidase family FAD-binding enzyme"/>
    <property type="match status" value="1"/>
</dbReference>
<dbReference type="Pfam" id="PF03486">
    <property type="entry name" value="HI0933_like"/>
    <property type="match status" value="1"/>
</dbReference>
<dbReference type="Gene3D" id="1.10.8.260">
    <property type="entry name" value="HI0933 insert domain-like"/>
    <property type="match status" value="1"/>
</dbReference>
<dbReference type="InterPro" id="IPR055178">
    <property type="entry name" value="RsdA/BaiN/AoA(So)-like_dom"/>
</dbReference>
<keyword evidence="3" id="KW-0274">FAD</keyword>
<keyword evidence="7" id="KW-1185">Reference proteome</keyword>